<comment type="caution">
    <text evidence="3">The sequence shown here is derived from an EMBL/GenBank/DDBJ whole genome shotgun (WGS) entry which is preliminary data.</text>
</comment>
<proteinExistence type="predicted"/>
<dbReference type="EMBL" id="LCFD01000011">
    <property type="protein sequence ID" value="KKS86393.1"/>
    <property type="molecule type" value="Genomic_DNA"/>
</dbReference>
<feature type="region of interest" description="Disordered" evidence="2">
    <location>
        <begin position="60"/>
        <end position="90"/>
    </location>
</feature>
<organism evidence="3 4">
    <name type="scientific">Candidatus Gottesmanbacteria bacterium GW2011_GWB1_43_11</name>
    <dbReference type="NCBI Taxonomy" id="1618446"/>
    <lineage>
        <taxon>Bacteria</taxon>
        <taxon>Candidatus Gottesmaniibacteriota</taxon>
    </lineage>
</organism>
<sequence>MVTKNRTAINYQIIRQTIEDILTEKLEHLPTKKEFNQKMDNLYTQNDKIIKELEDIRADNAISSNQPADHEERITDLENIHPQGKHTPLS</sequence>
<dbReference type="STRING" id="1618446.UV61_C0011G0041"/>
<evidence type="ECO:0000256" key="2">
    <source>
        <dbReference type="SAM" id="MobiDB-lite"/>
    </source>
</evidence>
<dbReference type="Proteomes" id="UP000034050">
    <property type="component" value="Unassembled WGS sequence"/>
</dbReference>
<name>A0A0G1FHR7_9BACT</name>
<keyword evidence="1" id="KW-0175">Coiled coil</keyword>
<evidence type="ECO:0000256" key="1">
    <source>
        <dbReference type="SAM" id="Coils"/>
    </source>
</evidence>
<feature type="coiled-coil region" evidence="1">
    <location>
        <begin position="32"/>
        <end position="59"/>
    </location>
</feature>
<dbReference type="AlphaFoldDB" id="A0A0G1FHR7"/>
<reference evidence="3 4" key="1">
    <citation type="journal article" date="2015" name="Nature">
        <title>rRNA introns, odd ribosomes, and small enigmatic genomes across a large radiation of phyla.</title>
        <authorList>
            <person name="Brown C.T."/>
            <person name="Hug L.A."/>
            <person name="Thomas B.C."/>
            <person name="Sharon I."/>
            <person name="Castelle C.J."/>
            <person name="Singh A."/>
            <person name="Wilkins M.J."/>
            <person name="Williams K.H."/>
            <person name="Banfield J.F."/>
        </authorList>
    </citation>
    <scope>NUCLEOTIDE SEQUENCE [LARGE SCALE GENOMIC DNA]</scope>
</reference>
<feature type="compositionally biased region" description="Basic and acidic residues" evidence="2">
    <location>
        <begin position="68"/>
        <end position="79"/>
    </location>
</feature>
<accession>A0A0G1FHR7</accession>
<evidence type="ECO:0000313" key="4">
    <source>
        <dbReference type="Proteomes" id="UP000034050"/>
    </source>
</evidence>
<protein>
    <submittedName>
        <fullName evidence="3">Uncharacterized protein</fullName>
    </submittedName>
</protein>
<gene>
    <name evidence="3" type="ORF">UV61_C0011G0041</name>
</gene>
<evidence type="ECO:0000313" key="3">
    <source>
        <dbReference type="EMBL" id="KKS86393.1"/>
    </source>
</evidence>